<comment type="catalytic activity">
    <reaction evidence="5">
        <text>L-glutaminyl-[protein] + H2O = L-glutamyl-[protein] + NH4(+)</text>
        <dbReference type="Rhea" id="RHEA:16441"/>
        <dbReference type="Rhea" id="RHEA-COMP:10207"/>
        <dbReference type="Rhea" id="RHEA-COMP:10208"/>
        <dbReference type="ChEBI" id="CHEBI:15377"/>
        <dbReference type="ChEBI" id="CHEBI:28938"/>
        <dbReference type="ChEBI" id="CHEBI:29973"/>
        <dbReference type="ChEBI" id="CHEBI:30011"/>
        <dbReference type="EC" id="3.5.1.44"/>
    </reaction>
</comment>
<evidence type="ECO:0000259" key="9">
    <source>
        <dbReference type="PROSITE" id="PS50122"/>
    </source>
</evidence>
<evidence type="ECO:0000256" key="1">
    <source>
        <dbReference type="ARBA" id="ARBA00022490"/>
    </source>
</evidence>
<comment type="function">
    <text evidence="5">Involved in chemotaxis. Part of a chemotaxis signal transduction system that modulates chemotaxis in response to various stimuli. Catalyzes the demethylation of specific methylglutamate residues introduced into the chemoreceptors (methyl-accepting chemotaxis proteins or MCP) by CheR. Also mediates the irreversible deamidation of specific glutamine residues to glutamic acid.</text>
</comment>
<dbReference type="PIRSF" id="PIRSF000876">
    <property type="entry name" value="RR_chemtxs_CheB"/>
    <property type="match status" value="1"/>
</dbReference>
<dbReference type="PROSITE" id="PS50110">
    <property type="entry name" value="RESPONSE_REGULATORY"/>
    <property type="match status" value="1"/>
</dbReference>
<comment type="caution">
    <text evidence="10">The sequence shown here is derived from an EMBL/GenBank/DDBJ whole genome shotgun (WGS) entry which is preliminary data.</text>
</comment>
<evidence type="ECO:0000256" key="4">
    <source>
        <dbReference type="ARBA" id="ARBA00048267"/>
    </source>
</evidence>
<evidence type="ECO:0000256" key="6">
    <source>
        <dbReference type="PROSITE-ProRule" id="PRU00050"/>
    </source>
</evidence>
<feature type="active site" evidence="5 6">
    <location>
        <position position="195"/>
    </location>
</feature>
<evidence type="ECO:0000313" key="10">
    <source>
        <dbReference type="EMBL" id="GGW21520.1"/>
    </source>
</evidence>
<dbReference type="InterPro" id="IPR008248">
    <property type="entry name" value="CheB-like"/>
</dbReference>
<comment type="similarity">
    <text evidence="5">Belongs to the CheB family.</text>
</comment>
<keyword evidence="5 7" id="KW-0597">Phosphoprotein</keyword>
<dbReference type="GO" id="GO:0008984">
    <property type="term" value="F:protein-glutamate methylesterase activity"/>
    <property type="evidence" value="ECO:0007669"/>
    <property type="project" value="UniProtKB-UniRule"/>
</dbReference>
<dbReference type="GO" id="GO:0050568">
    <property type="term" value="F:protein-glutamine glutaminase activity"/>
    <property type="evidence" value="ECO:0007669"/>
    <property type="project" value="UniProtKB-UniRule"/>
</dbReference>
<dbReference type="GO" id="GO:0006935">
    <property type="term" value="P:chemotaxis"/>
    <property type="evidence" value="ECO:0007669"/>
    <property type="project" value="UniProtKB-UniRule"/>
</dbReference>
<dbReference type="InterPro" id="IPR011006">
    <property type="entry name" value="CheY-like_superfamily"/>
</dbReference>
<keyword evidence="3 5" id="KW-0378">Hydrolase</keyword>
<dbReference type="SUPFAM" id="SSF52172">
    <property type="entry name" value="CheY-like"/>
    <property type="match status" value="1"/>
</dbReference>
<dbReference type="RefSeq" id="WP_189631962.1">
    <property type="nucleotide sequence ID" value="NZ_BMYQ01000001.1"/>
</dbReference>
<gene>
    <name evidence="10" type="primary">cheB2</name>
    <name evidence="5" type="synonym">cheB</name>
    <name evidence="10" type="ORF">GCM10011452_02210</name>
</gene>
<evidence type="ECO:0000256" key="2">
    <source>
        <dbReference type="ARBA" id="ARBA00022500"/>
    </source>
</evidence>
<organism evidence="10 11">
    <name type="scientific">Gemmobacter lanyuensis</name>
    <dbReference type="NCBI Taxonomy" id="1054497"/>
    <lineage>
        <taxon>Bacteria</taxon>
        <taxon>Pseudomonadati</taxon>
        <taxon>Pseudomonadota</taxon>
        <taxon>Alphaproteobacteria</taxon>
        <taxon>Rhodobacterales</taxon>
        <taxon>Paracoccaceae</taxon>
        <taxon>Gemmobacter</taxon>
    </lineage>
</organism>
<dbReference type="Proteomes" id="UP000628984">
    <property type="component" value="Unassembled WGS sequence"/>
</dbReference>
<dbReference type="PANTHER" id="PTHR42872">
    <property type="entry name" value="PROTEIN-GLUTAMATE METHYLESTERASE/PROTEIN-GLUTAMINE GLUTAMINASE"/>
    <property type="match status" value="1"/>
</dbReference>
<keyword evidence="11" id="KW-1185">Reference proteome</keyword>
<dbReference type="EMBL" id="BMYQ01000001">
    <property type="protein sequence ID" value="GGW21520.1"/>
    <property type="molecule type" value="Genomic_DNA"/>
</dbReference>
<sequence>MSRTVRVLIVDDSAMVRRVLMMGLSSDPEIEVIGSASNATQAWDMMQAQRPDVITLDVEMPATDGVTFLSRYMQVMPIPTVMISALTSESAPVTLQAMEAGAVDVIEKPSLGVEGMSGMMRDICERVRAAASARPVLRRARVRQAPPVAPPPQYDERAAHGTLMAIGSSTGGVQALSRILPMFPAASPPILIVQHMPEGFTGAFARRLDAVCNMSVCEARDGEEVRFGTVYIAPGGQRHMTVRREGASSWSILLEPGDPVSYSRPSVDVLFASVAQQAGRKAIAALLTGMGRDGARGMLAIRQAGGTTFAQDEATSVVYGMPFAAVELGAAKETLPLDDIPDRMLRCITVSQARAARP</sequence>
<feature type="active site" evidence="5 6">
    <location>
        <position position="293"/>
    </location>
</feature>
<feature type="active site" evidence="5 6">
    <location>
        <position position="169"/>
    </location>
</feature>
<dbReference type="GO" id="GO:0000156">
    <property type="term" value="F:phosphorelay response regulator activity"/>
    <property type="evidence" value="ECO:0007669"/>
    <property type="project" value="InterPro"/>
</dbReference>
<feature type="domain" description="CheB-type methylesterase" evidence="9">
    <location>
        <begin position="163"/>
        <end position="351"/>
    </location>
</feature>
<protein>
    <recommendedName>
        <fullName evidence="5">Protein-glutamate methylesterase/protein-glutamine glutaminase</fullName>
        <ecNumber evidence="5">3.1.1.61</ecNumber>
        <ecNumber evidence="5">3.5.1.44</ecNumber>
    </recommendedName>
</protein>
<dbReference type="NCBIfam" id="NF009206">
    <property type="entry name" value="PRK12555.1"/>
    <property type="match status" value="1"/>
</dbReference>
<reference evidence="10" key="1">
    <citation type="journal article" date="2014" name="Int. J. Syst. Evol. Microbiol.">
        <title>Complete genome sequence of Corynebacterium casei LMG S-19264T (=DSM 44701T), isolated from a smear-ripened cheese.</title>
        <authorList>
            <consortium name="US DOE Joint Genome Institute (JGI-PGF)"/>
            <person name="Walter F."/>
            <person name="Albersmeier A."/>
            <person name="Kalinowski J."/>
            <person name="Ruckert C."/>
        </authorList>
    </citation>
    <scope>NUCLEOTIDE SEQUENCE</scope>
    <source>
        <strain evidence="10">KCTC 23714</strain>
    </source>
</reference>
<name>A0A918IML2_9RHOB</name>
<dbReference type="InterPro" id="IPR001789">
    <property type="entry name" value="Sig_transdc_resp-reg_receiver"/>
</dbReference>
<keyword evidence="1 5" id="KW-0963">Cytoplasm</keyword>
<dbReference type="InterPro" id="IPR000673">
    <property type="entry name" value="Sig_transdc_resp-reg_Me-estase"/>
</dbReference>
<comment type="subcellular location">
    <subcellularLocation>
        <location evidence="5">Cytoplasm</location>
    </subcellularLocation>
</comment>
<dbReference type="AlphaFoldDB" id="A0A918IML2"/>
<comment type="catalytic activity">
    <reaction evidence="4 5">
        <text>[protein]-L-glutamate 5-O-methyl ester + H2O = L-glutamyl-[protein] + methanol + H(+)</text>
        <dbReference type="Rhea" id="RHEA:23236"/>
        <dbReference type="Rhea" id="RHEA-COMP:10208"/>
        <dbReference type="Rhea" id="RHEA-COMP:10311"/>
        <dbReference type="ChEBI" id="CHEBI:15377"/>
        <dbReference type="ChEBI" id="CHEBI:15378"/>
        <dbReference type="ChEBI" id="CHEBI:17790"/>
        <dbReference type="ChEBI" id="CHEBI:29973"/>
        <dbReference type="ChEBI" id="CHEBI:82795"/>
        <dbReference type="EC" id="3.1.1.61"/>
    </reaction>
</comment>
<dbReference type="GO" id="GO:0005737">
    <property type="term" value="C:cytoplasm"/>
    <property type="evidence" value="ECO:0007669"/>
    <property type="project" value="UniProtKB-SubCell"/>
</dbReference>
<evidence type="ECO:0000256" key="7">
    <source>
        <dbReference type="PROSITE-ProRule" id="PRU00169"/>
    </source>
</evidence>
<dbReference type="PANTHER" id="PTHR42872:SF6">
    <property type="entry name" value="PROTEIN-GLUTAMATE METHYLESTERASE_PROTEIN-GLUTAMINE GLUTAMINASE"/>
    <property type="match status" value="1"/>
</dbReference>
<dbReference type="Gene3D" id="3.40.50.180">
    <property type="entry name" value="Methylesterase CheB, C-terminal domain"/>
    <property type="match status" value="1"/>
</dbReference>
<dbReference type="Pfam" id="PF00072">
    <property type="entry name" value="Response_reg"/>
    <property type="match status" value="1"/>
</dbReference>
<dbReference type="EC" id="3.5.1.44" evidence="5"/>
<dbReference type="CDD" id="cd16432">
    <property type="entry name" value="CheB_Rec"/>
    <property type="match status" value="1"/>
</dbReference>
<dbReference type="SUPFAM" id="SSF52738">
    <property type="entry name" value="Methylesterase CheB, C-terminal domain"/>
    <property type="match status" value="1"/>
</dbReference>
<dbReference type="PROSITE" id="PS50122">
    <property type="entry name" value="CHEB"/>
    <property type="match status" value="1"/>
</dbReference>
<feature type="modified residue" description="4-aspartylphosphate" evidence="5 7">
    <location>
        <position position="57"/>
    </location>
</feature>
<evidence type="ECO:0000313" key="11">
    <source>
        <dbReference type="Proteomes" id="UP000628984"/>
    </source>
</evidence>
<dbReference type="Gene3D" id="3.40.50.2300">
    <property type="match status" value="1"/>
</dbReference>
<comment type="PTM">
    <text evidence="5">Phosphorylated by CheA. Phosphorylation of the N-terminal regulatory domain activates the methylesterase activity.</text>
</comment>
<comment type="domain">
    <text evidence="5">Contains a C-terminal catalytic domain, and an N-terminal region which modulates catalytic activity.</text>
</comment>
<reference evidence="10" key="2">
    <citation type="submission" date="2020-09" db="EMBL/GenBank/DDBJ databases">
        <authorList>
            <person name="Sun Q."/>
            <person name="Kim S."/>
        </authorList>
    </citation>
    <scope>NUCLEOTIDE SEQUENCE</scope>
    <source>
        <strain evidence="10">KCTC 23714</strain>
    </source>
</reference>
<dbReference type="HAMAP" id="MF_00099">
    <property type="entry name" value="CheB_chemtxs"/>
    <property type="match status" value="1"/>
</dbReference>
<dbReference type="SMART" id="SM00448">
    <property type="entry name" value="REC"/>
    <property type="match status" value="1"/>
</dbReference>
<dbReference type="EC" id="3.1.1.61" evidence="5"/>
<dbReference type="InterPro" id="IPR035909">
    <property type="entry name" value="CheB_C"/>
</dbReference>
<evidence type="ECO:0000256" key="3">
    <source>
        <dbReference type="ARBA" id="ARBA00022801"/>
    </source>
</evidence>
<evidence type="ECO:0000259" key="8">
    <source>
        <dbReference type="PROSITE" id="PS50110"/>
    </source>
</evidence>
<dbReference type="Pfam" id="PF01339">
    <property type="entry name" value="CheB_methylest"/>
    <property type="match status" value="1"/>
</dbReference>
<evidence type="ECO:0000256" key="5">
    <source>
        <dbReference type="HAMAP-Rule" id="MF_00099"/>
    </source>
</evidence>
<feature type="domain" description="Response regulatory" evidence="8">
    <location>
        <begin position="6"/>
        <end position="123"/>
    </location>
</feature>
<dbReference type="NCBIfam" id="NF001965">
    <property type="entry name" value="PRK00742.1"/>
    <property type="match status" value="1"/>
</dbReference>
<keyword evidence="2 5" id="KW-0145">Chemotaxis</keyword>
<accession>A0A918IML2</accession>
<dbReference type="CDD" id="cd17541">
    <property type="entry name" value="REC_CheB-like"/>
    <property type="match status" value="1"/>
</dbReference>
<proteinExistence type="inferred from homology"/>